<evidence type="ECO:0000256" key="2">
    <source>
        <dbReference type="ARBA" id="ARBA00022475"/>
    </source>
</evidence>
<evidence type="ECO:0000313" key="9">
    <source>
        <dbReference type="EnsemblMetazoa" id="AEPI008574-PA"/>
    </source>
</evidence>
<accession>A0A182PNP7</accession>
<keyword evidence="4 8" id="KW-1133">Transmembrane helix</keyword>
<keyword evidence="5 8" id="KW-0472">Membrane</keyword>
<dbReference type="AlphaFoldDB" id="A0A182PNP7"/>
<keyword evidence="2 8" id="KW-1003">Cell membrane</keyword>
<evidence type="ECO:0000256" key="1">
    <source>
        <dbReference type="ARBA" id="ARBA00004651"/>
    </source>
</evidence>
<evidence type="ECO:0000256" key="6">
    <source>
        <dbReference type="ARBA" id="ARBA00023170"/>
    </source>
</evidence>
<comment type="function">
    <text evidence="8">Gustatory receptor which mediates acceptance or avoidance behavior, depending on its substrates.</text>
</comment>
<reference evidence="10" key="1">
    <citation type="submission" date="2013-03" db="EMBL/GenBank/DDBJ databases">
        <title>The Genome Sequence of Anopheles epiroticus epiroticus2.</title>
        <authorList>
            <consortium name="The Broad Institute Genomics Platform"/>
            <person name="Neafsey D.E."/>
            <person name="Howell P."/>
            <person name="Walker B."/>
            <person name="Young S.K."/>
            <person name="Zeng Q."/>
            <person name="Gargeya S."/>
            <person name="Fitzgerald M."/>
            <person name="Haas B."/>
            <person name="Abouelleil A."/>
            <person name="Allen A.W."/>
            <person name="Alvarado L."/>
            <person name="Arachchi H.M."/>
            <person name="Berlin A.M."/>
            <person name="Chapman S.B."/>
            <person name="Gainer-Dewar J."/>
            <person name="Goldberg J."/>
            <person name="Griggs A."/>
            <person name="Gujja S."/>
            <person name="Hansen M."/>
            <person name="Howarth C."/>
            <person name="Imamovic A."/>
            <person name="Ireland A."/>
            <person name="Larimer J."/>
            <person name="McCowan C."/>
            <person name="Murphy C."/>
            <person name="Pearson M."/>
            <person name="Poon T.W."/>
            <person name="Priest M."/>
            <person name="Roberts A."/>
            <person name="Saif S."/>
            <person name="Shea T."/>
            <person name="Sisk P."/>
            <person name="Sykes S."/>
            <person name="Wortman J."/>
            <person name="Nusbaum C."/>
            <person name="Birren B."/>
        </authorList>
    </citation>
    <scope>NUCLEOTIDE SEQUENCE [LARGE SCALE GENOMIC DNA]</scope>
    <source>
        <strain evidence="10">Epiroticus2</strain>
    </source>
</reference>
<dbReference type="VEuPathDB" id="VectorBase:AEPI008574"/>
<evidence type="ECO:0000256" key="5">
    <source>
        <dbReference type="ARBA" id="ARBA00023136"/>
    </source>
</evidence>
<dbReference type="GO" id="GO:0030425">
    <property type="term" value="C:dendrite"/>
    <property type="evidence" value="ECO:0007669"/>
    <property type="project" value="TreeGrafter"/>
</dbReference>
<dbReference type="GO" id="GO:0007165">
    <property type="term" value="P:signal transduction"/>
    <property type="evidence" value="ECO:0007669"/>
    <property type="project" value="UniProtKB-KW"/>
</dbReference>
<dbReference type="GO" id="GO:0050909">
    <property type="term" value="P:sensory perception of taste"/>
    <property type="evidence" value="ECO:0007669"/>
    <property type="project" value="InterPro"/>
</dbReference>
<dbReference type="InterPro" id="IPR013604">
    <property type="entry name" value="7TM_chemorcpt"/>
</dbReference>
<organism evidence="9 10">
    <name type="scientific">Anopheles epiroticus</name>
    <dbReference type="NCBI Taxonomy" id="199890"/>
    <lineage>
        <taxon>Eukaryota</taxon>
        <taxon>Metazoa</taxon>
        <taxon>Ecdysozoa</taxon>
        <taxon>Arthropoda</taxon>
        <taxon>Hexapoda</taxon>
        <taxon>Insecta</taxon>
        <taxon>Pterygota</taxon>
        <taxon>Neoptera</taxon>
        <taxon>Endopterygota</taxon>
        <taxon>Diptera</taxon>
        <taxon>Nematocera</taxon>
        <taxon>Culicoidea</taxon>
        <taxon>Culicidae</taxon>
        <taxon>Anophelinae</taxon>
        <taxon>Anopheles</taxon>
    </lineage>
</organism>
<dbReference type="GO" id="GO:0008049">
    <property type="term" value="P:male courtship behavior"/>
    <property type="evidence" value="ECO:0007669"/>
    <property type="project" value="TreeGrafter"/>
</dbReference>
<keyword evidence="7 8" id="KW-0807">Transducer</keyword>
<feature type="transmembrane region" description="Helical" evidence="8">
    <location>
        <begin position="184"/>
        <end position="208"/>
    </location>
</feature>
<feature type="transmembrane region" description="Helical" evidence="8">
    <location>
        <begin position="235"/>
        <end position="255"/>
    </location>
</feature>
<dbReference type="Proteomes" id="UP000075885">
    <property type="component" value="Unassembled WGS sequence"/>
</dbReference>
<feature type="transmembrane region" description="Helical" evidence="8">
    <location>
        <begin position="46"/>
        <end position="62"/>
    </location>
</feature>
<comment type="similarity">
    <text evidence="8">Belongs to the insect chemoreceptor superfamily. Gustatory receptor (GR) family.</text>
</comment>
<sequence length="387" mass="44838">MLALQSHRAFLARLRWALRAQHVFGVSSLVVDKQGHVTSGSSAPKYIWMLMVLFILMAVWFVHYNNETPIVCKSNASKVKLFYYFVILETMIAIVFKLVLTIKIAWPASQQSLAQCWSQLIAKVHEFQVSYHCNIESKREFQLFWLWLTVLLAVYGFLLTFMVATSKVLFMVQTNHYIIYGLRIYAYLSDTTVCASFGLFALLLKALIEEMRKMVRQSNISENQLRSMIQLYRHILQIIESLCAVYGWVLIMILFEHFLIITDRSFFAIRMYRRPMGFTLSQVISMMMTWVFPLALNDTLLVGSCTATEKALKEFEQELCELGKMANVNKVEHEYMITCFSLYVAEQKPKFRILKSLNLNFNVIYAACGVIATYLTVFLQFDNGDSN</sequence>
<evidence type="ECO:0000313" key="10">
    <source>
        <dbReference type="Proteomes" id="UP000075885"/>
    </source>
</evidence>
<name>A0A182PNP7_9DIPT</name>
<dbReference type="GO" id="GO:0030424">
    <property type="term" value="C:axon"/>
    <property type="evidence" value="ECO:0007669"/>
    <property type="project" value="TreeGrafter"/>
</dbReference>
<evidence type="ECO:0000256" key="7">
    <source>
        <dbReference type="ARBA" id="ARBA00023224"/>
    </source>
</evidence>
<dbReference type="EnsemblMetazoa" id="AEPI008574-RA">
    <property type="protein sequence ID" value="AEPI008574-PA"/>
    <property type="gene ID" value="AEPI008574"/>
</dbReference>
<evidence type="ECO:0000256" key="8">
    <source>
        <dbReference type="RuleBase" id="RU363108"/>
    </source>
</evidence>
<dbReference type="GO" id="GO:0007635">
    <property type="term" value="P:chemosensory behavior"/>
    <property type="evidence" value="ECO:0007669"/>
    <property type="project" value="TreeGrafter"/>
</dbReference>
<evidence type="ECO:0000256" key="3">
    <source>
        <dbReference type="ARBA" id="ARBA00022692"/>
    </source>
</evidence>
<feature type="transmembrane region" description="Helical" evidence="8">
    <location>
        <begin position="359"/>
        <end position="381"/>
    </location>
</feature>
<comment type="subcellular location">
    <subcellularLocation>
        <location evidence="1 8">Cell membrane</location>
        <topology evidence="1 8">Multi-pass membrane protein</topology>
    </subcellularLocation>
</comment>
<feature type="transmembrane region" description="Helical" evidence="8">
    <location>
        <begin position="82"/>
        <end position="100"/>
    </location>
</feature>
<dbReference type="Pfam" id="PF08395">
    <property type="entry name" value="7tm_7"/>
    <property type="match status" value="1"/>
</dbReference>
<keyword evidence="10" id="KW-1185">Reference proteome</keyword>
<dbReference type="GO" id="GO:0043025">
    <property type="term" value="C:neuronal cell body"/>
    <property type="evidence" value="ECO:0007669"/>
    <property type="project" value="TreeGrafter"/>
</dbReference>
<feature type="transmembrane region" description="Helical" evidence="8">
    <location>
        <begin position="275"/>
        <end position="296"/>
    </location>
</feature>
<proteinExistence type="inferred from homology"/>
<reference evidence="9" key="2">
    <citation type="submission" date="2020-05" db="UniProtKB">
        <authorList>
            <consortium name="EnsemblMetazoa"/>
        </authorList>
    </citation>
    <scope>IDENTIFICATION</scope>
    <source>
        <strain evidence="9">Epiroticus2</strain>
    </source>
</reference>
<evidence type="ECO:0000256" key="4">
    <source>
        <dbReference type="ARBA" id="ARBA00022989"/>
    </source>
</evidence>
<dbReference type="PANTHER" id="PTHR21143">
    <property type="entry name" value="INVERTEBRATE GUSTATORY RECEPTOR"/>
    <property type="match status" value="1"/>
</dbReference>
<keyword evidence="6 8" id="KW-0675">Receptor</keyword>
<dbReference type="GO" id="GO:0005886">
    <property type="term" value="C:plasma membrane"/>
    <property type="evidence" value="ECO:0007669"/>
    <property type="project" value="UniProtKB-SubCell"/>
</dbReference>
<protein>
    <recommendedName>
        <fullName evidence="8">Gustatory receptor</fullName>
    </recommendedName>
</protein>
<keyword evidence="3 8" id="KW-0812">Transmembrane</keyword>
<feature type="transmembrane region" description="Helical" evidence="8">
    <location>
        <begin position="144"/>
        <end position="164"/>
    </location>
</feature>
<dbReference type="PANTHER" id="PTHR21143:SF104">
    <property type="entry name" value="GUSTATORY RECEPTOR 8A-RELATED"/>
    <property type="match status" value="1"/>
</dbReference>